<sequence length="370" mass="43043">MNIAMILTNGFDPDPRVYKEAKSLTKLGHSVTILCWDRAGEYVDKPTEIIDGINIVRFFGNTKYGSGYKQAFKFFDFKDDIYNYIKDKNFDAIHCHDFDGLFIGYAVNKKLKLKLVYDEHDLFNLYFYDRPGAINKLISSFIVIREKQMLKAVDTHIVVTPKMAELYEKISKKVVVVNNAPYKDLFKNIEKTESNKLRIGFIGSVRYYDEMKILIDICQKYKDDVEVIICGRGIHSDKLAEYSKKLSNVKIKGAYNIKQLEELYRNIDVTYAFYPGNTATISMPNKFYESVITETPIIANRDTEFGYEVHKNKLGYGITEKNLSEELGKAIDKLVKDKNEKKNIVENMRNFKENCFWESNEGKLKNIYDR</sequence>
<name>A0A161YRV5_9CLOT</name>
<dbReference type="PANTHER" id="PTHR45947">
    <property type="entry name" value="SULFOQUINOVOSYL TRANSFERASE SQD2"/>
    <property type="match status" value="1"/>
</dbReference>
<comment type="caution">
    <text evidence="3">The sequence shown here is derived from an EMBL/GenBank/DDBJ whole genome shotgun (WGS) entry which is preliminary data.</text>
</comment>
<evidence type="ECO:0000313" key="3">
    <source>
        <dbReference type="EMBL" id="KZL93722.1"/>
    </source>
</evidence>
<dbReference type="OrthoDB" id="2052976at2"/>
<feature type="domain" description="Glycosyl transferase family 1" evidence="1">
    <location>
        <begin position="187"/>
        <end position="350"/>
    </location>
</feature>
<dbReference type="Pfam" id="PF00534">
    <property type="entry name" value="Glycos_transf_1"/>
    <property type="match status" value="1"/>
</dbReference>
<dbReference type="InterPro" id="IPR050194">
    <property type="entry name" value="Glycosyltransferase_grp1"/>
</dbReference>
<evidence type="ECO:0000259" key="2">
    <source>
        <dbReference type="Pfam" id="PF13439"/>
    </source>
</evidence>
<evidence type="ECO:0000313" key="4">
    <source>
        <dbReference type="Proteomes" id="UP000076603"/>
    </source>
</evidence>
<feature type="domain" description="Glycosyltransferase subfamily 4-like N-terminal" evidence="2">
    <location>
        <begin position="17"/>
        <end position="179"/>
    </location>
</feature>
<dbReference type="EMBL" id="LWAE01000001">
    <property type="protein sequence ID" value="KZL93722.1"/>
    <property type="molecule type" value="Genomic_DNA"/>
</dbReference>
<dbReference type="AlphaFoldDB" id="A0A161YRV5"/>
<reference evidence="3 4" key="1">
    <citation type="submission" date="2016-04" db="EMBL/GenBank/DDBJ databases">
        <title>Genome sequence of Clostridium magnum DSM 2767.</title>
        <authorList>
            <person name="Poehlein A."/>
            <person name="Uhlig R."/>
            <person name="Fischer R."/>
            <person name="Bahl H."/>
            <person name="Daniel R."/>
        </authorList>
    </citation>
    <scope>NUCLEOTIDE SEQUENCE [LARGE SCALE GENOMIC DNA]</scope>
    <source>
        <strain evidence="3 4">DSM 2767</strain>
    </source>
</reference>
<dbReference type="STRING" id="1121326.CLMAG_07730"/>
<protein>
    <submittedName>
        <fullName evidence="3">Putative glycosyl transferase</fullName>
    </submittedName>
</protein>
<dbReference type="PANTHER" id="PTHR45947:SF3">
    <property type="entry name" value="SULFOQUINOVOSYL TRANSFERASE SQD2"/>
    <property type="match status" value="1"/>
</dbReference>
<keyword evidence="4" id="KW-1185">Reference proteome</keyword>
<dbReference type="InterPro" id="IPR028098">
    <property type="entry name" value="Glyco_trans_4-like_N"/>
</dbReference>
<proteinExistence type="predicted"/>
<dbReference type="RefSeq" id="WP_066618109.1">
    <property type="nucleotide sequence ID" value="NZ_FQXL01000012.1"/>
</dbReference>
<dbReference type="PATRIC" id="fig|1121326.3.peg.731"/>
<dbReference type="InterPro" id="IPR001296">
    <property type="entry name" value="Glyco_trans_1"/>
</dbReference>
<dbReference type="Gene3D" id="3.40.50.2000">
    <property type="entry name" value="Glycogen Phosphorylase B"/>
    <property type="match status" value="2"/>
</dbReference>
<dbReference type="Pfam" id="PF13439">
    <property type="entry name" value="Glyco_transf_4"/>
    <property type="match status" value="1"/>
</dbReference>
<dbReference type="SUPFAM" id="SSF53756">
    <property type="entry name" value="UDP-Glycosyltransferase/glycogen phosphorylase"/>
    <property type="match status" value="1"/>
</dbReference>
<evidence type="ECO:0000259" key="1">
    <source>
        <dbReference type="Pfam" id="PF00534"/>
    </source>
</evidence>
<keyword evidence="3" id="KW-0808">Transferase</keyword>
<accession>A0A161YRV5</accession>
<dbReference type="Proteomes" id="UP000076603">
    <property type="component" value="Unassembled WGS sequence"/>
</dbReference>
<organism evidence="3 4">
    <name type="scientific">Clostridium magnum DSM 2767</name>
    <dbReference type="NCBI Taxonomy" id="1121326"/>
    <lineage>
        <taxon>Bacteria</taxon>
        <taxon>Bacillati</taxon>
        <taxon>Bacillota</taxon>
        <taxon>Clostridia</taxon>
        <taxon>Eubacteriales</taxon>
        <taxon>Clostridiaceae</taxon>
        <taxon>Clostridium</taxon>
    </lineage>
</organism>
<gene>
    <name evidence="3" type="ORF">CLMAG_07730</name>
</gene>
<dbReference type="GO" id="GO:0016758">
    <property type="term" value="F:hexosyltransferase activity"/>
    <property type="evidence" value="ECO:0007669"/>
    <property type="project" value="TreeGrafter"/>
</dbReference>